<accession>A0A645EIB9</accession>
<sequence>MSFGIIREDKLYGVDNARHADGFFVKVLAHGKLKERHVDHPVVFGIADTIDKVAYRLWRVAAAAQSAKRGHARVVPSRNQLLLYELKQLALAHHGVGHVQAVELVLVRTVIIGGQLVDKPIVKRAVYHKFQGADGMGHAFEIVGLPVRKIIHGVGFPGSPRTVVRDMEDPV</sequence>
<dbReference type="AlphaFoldDB" id="A0A645EIB9"/>
<protein>
    <submittedName>
        <fullName evidence="1">Uncharacterized protein</fullName>
    </submittedName>
</protein>
<reference evidence="1" key="1">
    <citation type="submission" date="2019-08" db="EMBL/GenBank/DDBJ databases">
        <authorList>
            <person name="Kucharzyk K."/>
            <person name="Murdoch R.W."/>
            <person name="Higgins S."/>
            <person name="Loffler F."/>
        </authorList>
    </citation>
    <scope>NUCLEOTIDE SEQUENCE</scope>
</reference>
<name>A0A645EIB9_9ZZZZ</name>
<dbReference type="EMBL" id="VSSQ01047092">
    <property type="protein sequence ID" value="MPN01070.1"/>
    <property type="molecule type" value="Genomic_DNA"/>
</dbReference>
<proteinExistence type="predicted"/>
<gene>
    <name evidence="1" type="ORF">SDC9_148270</name>
</gene>
<evidence type="ECO:0000313" key="1">
    <source>
        <dbReference type="EMBL" id="MPN01070.1"/>
    </source>
</evidence>
<comment type="caution">
    <text evidence="1">The sequence shown here is derived from an EMBL/GenBank/DDBJ whole genome shotgun (WGS) entry which is preliminary data.</text>
</comment>
<organism evidence="1">
    <name type="scientific">bioreactor metagenome</name>
    <dbReference type="NCBI Taxonomy" id="1076179"/>
    <lineage>
        <taxon>unclassified sequences</taxon>
        <taxon>metagenomes</taxon>
        <taxon>ecological metagenomes</taxon>
    </lineage>
</organism>